<evidence type="ECO:0000256" key="1">
    <source>
        <dbReference type="ARBA" id="ARBA00023015"/>
    </source>
</evidence>
<dbReference type="PANTHER" id="PTHR43280:SF2">
    <property type="entry name" value="HTH-TYPE TRANSCRIPTIONAL REGULATOR EXSA"/>
    <property type="match status" value="1"/>
</dbReference>
<keyword evidence="3" id="KW-0804">Transcription</keyword>
<sequence>MKKTQKRDSNTQHCITNLSIFQDATLVILNFLFKPKKMNSTTRKRIEVIVHVLFWVFFFSAVNVDWNSDWFDKTIRTNTPSPLSVLIFPFIFYAHSLWAIPKFLNKSKWKTYIFSFILIFIFPEVIRSGLLDWNDPDISFWEEFRSRDSLVLGQPSVFWLAFTLSTAYRFTKDWFVKQYHIEHLGKQLSELLNNKGPVIQPLNEAEASDLKQKLEISLRENQLYLNQELSLAELAQQIDTSDKKLSTLLNQNLRTNFYDYINSFRIATFKQGVLEGKLSNLSIVGLAFQCGFKSKSSFYRAFKKETGMSPSQFIN</sequence>
<dbReference type="Proteomes" id="UP000588604">
    <property type="component" value="Unassembled WGS sequence"/>
</dbReference>
<reference evidence="6 7" key="1">
    <citation type="submission" date="2020-08" db="EMBL/GenBank/DDBJ databases">
        <title>Genomic Encyclopedia of Type Strains, Phase IV (KMG-IV): sequencing the most valuable type-strain genomes for metagenomic binning, comparative biology and taxonomic classification.</title>
        <authorList>
            <person name="Goeker M."/>
        </authorList>
    </citation>
    <scope>NUCLEOTIDE SEQUENCE [LARGE SCALE GENOMIC DNA]</scope>
    <source>
        <strain evidence="6 7">DSM 102044</strain>
    </source>
</reference>
<comment type="caution">
    <text evidence="6">The sequence shown here is derived from an EMBL/GenBank/DDBJ whole genome shotgun (WGS) entry which is preliminary data.</text>
</comment>
<dbReference type="AlphaFoldDB" id="A0A841M9G6"/>
<dbReference type="InterPro" id="IPR018060">
    <property type="entry name" value="HTH_AraC"/>
</dbReference>
<feature type="transmembrane region" description="Helical" evidence="4">
    <location>
        <begin position="112"/>
        <end position="130"/>
    </location>
</feature>
<dbReference type="GO" id="GO:0003700">
    <property type="term" value="F:DNA-binding transcription factor activity"/>
    <property type="evidence" value="ECO:0007669"/>
    <property type="project" value="InterPro"/>
</dbReference>
<evidence type="ECO:0000256" key="4">
    <source>
        <dbReference type="SAM" id="Phobius"/>
    </source>
</evidence>
<dbReference type="PANTHER" id="PTHR43280">
    <property type="entry name" value="ARAC-FAMILY TRANSCRIPTIONAL REGULATOR"/>
    <property type="match status" value="1"/>
</dbReference>
<feature type="transmembrane region" description="Helical" evidence="4">
    <location>
        <begin position="150"/>
        <end position="170"/>
    </location>
</feature>
<keyword evidence="4" id="KW-0812">Transmembrane</keyword>
<proteinExistence type="predicted"/>
<dbReference type="InterPro" id="IPR009057">
    <property type="entry name" value="Homeodomain-like_sf"/>
</dbReference>
<dbReference type="InterPro" id="IPR020449">
    <property type="entry name" value="Tscrpt_reg_AraC-type_HTH"/>
</dbReference>
<keyword evidence="1" id="KW-0805">Transcription regulation</keyword>
<keyword evidence="2 6" id="KW-0238">DNA-binding</keyword>
<feature type="transmembrane region" description="Helical" evidence="4">
    <location>
        <begin position="45"/>
        <end position="62"/>
    </location>
</feature>
<keyword evidence="4" id="KW-0472">Membrane</keyword>
<dbReference type="EMBL" id="JACIJO010000001">
    <property type="protein sequence ID" value="MBB6324562.1"/>
    <property type="molecule type" value="Genomic_DNA"/>
</dbReference>
<evidence type="ECO:0000256" key="3">
    <source>
        <dbReference type="ARBA" id="ARBA00023163"/>
    </source>
</evidence>
<dbReference type="SUPFAM" id="SSF46689">
    <property type="entry name" value="Homeodomain-like"/>
    <property type="match status" value="1"/>
</dbReference>
<evidence type="ECO:0000259" key="5">
    <source>
        <dbReference type="PROSITE" id="PS01124"/>
    </source>
</evidence>
<protein>
    <submittedName>
        <fullName evidence="6">AraC-like DNA-binding protein</fullName>
    </submittedName>
</protein>
<feature type="transmembrane region" description="Helical" evidence="4">
    <location>
        <begin position="82"/>
        <end position="100"/>
    </location>
</feature>
<name>A0A841M9G6_9BACT</name>
<dbReference type="PRINTS" id="PR00032">
    <property type="entry name" value="HTHARAC"/>
</dbReference>
<evidence type="ECO:0000313" key="6">
    <source>
        <dbReference type="EMBL" id="MBB6324562.1"/>
    </source>
</evidence>
<evidence type="ECO:0000256" key="2">
    <source>
        <dbReference type="ARBA" id="ARBA00023125"/>
    </source>
</evidence>
<dbReference type="GO" id="GO:0043565">
    <property type="term" value="F:sequence-specific DNA binding"/>
    <property type="evidence" value="ECO:0007669"/>
    <property type="project" value="InterPro"/>
</dbReference>
<dbReference type="PROSITE" id="PS01124">
    <property type="entry name" value="HTH_ARAC_FAMILY_2"/>
    <property type="match status" value="1"/>
</dbReference>
<dbReference type="Gene3D" id="1.10.10.60">
    <property type="entry name" value="Homeodomain-like"/>
    <property type="match status" value="2"/>
</dbReference>
<organism evidence="6 7">
    <name type="scientific">Algoriphagus iocasae</name>
    <dbReference type="NCBI Taxonomy" id="1836499"/>
    <lineage>
        <taxon>Bacteria</taxon>
        <taxon>Pseudomonadati</taxon>
        <taxon>Bacteroidota</taxon>
        <taxon>Cytophagia</taxon>
        <taxon>Cytophagales</taxon>
        <taxon>Cyclobacteriaceae</taxon>
        <taxon>Algoriphagus</taxon>
    </lineage>
</organism>
<dbReference type="Pfam" id="PF12833">
    <property type="entry name" value="HTH_18"/>
    <property type="match status" value="1"/>
</dbReference>
<keyword evidence="4" id="KW-1133">Transmembrane helix</keyword>
<accession>A0A841M9G6</accession>
<gene>
    <name evidence="6" type="ORF">FHS59_000177</name>
</gene>
<dbReference type="SMART" id="SM00342">
    <property type="entry name" value="HTH_ARAC"/>
    <property type="match status" value="1"/>
</dbReference>
<feature type="domain" description="HTH araC/xylS-type" evidence="5">
    <location>
        <begin position="208"/>
        <end position="315"/>
    </location>
</feature>
<keyword evidence="7" id="KW-1185">Reference proteome</keyword>
<evidence type="ECO:0000313" key="7">
    <source>
        <dbReference type="Proteomes" id="UP000588604"/>
    </source>
</evidence>